<evidence type="ECO:0000313" key="2">
    <source>
        <dbReference type="Proteomes" id="UP001152484"/>
    </source>
</evidence>
<keyword evidence="2" id="KW-1185">Reference proteome</keyword>
<protein>
    <submittedName>
        <fullName evidence="1">Uncharacterized protein</fullName>
    </submittedName>
</protein>
<accession>A0A9P0ZCJ7</accession>
<feature type="non-terminal residue" evidence="1">
    <location>
        <position position="120"/>
    </location>
</feature>
<organism evidence="1 2">
    <name type="scientific">Cuscuta europaea</name>
    <name type="common">European dodder</name>
    <dbReference type="NCBI Taxonomy" id="41803"/>
    <lineage>
        <taxon>Eukaryota</taxon>
        <taxon>Viridiplantae</taxon>
        <taxon>Streptophyta</taxon>
        <taxon>Embryophyta</taxon>
        <taxon>Tracheophyta</taxon>
        <taxon>Spermatophyta</taxon>
        <taxon>Magnoliopsida</taxon>
        <taxon>eudicotyledons</taxon>
        <taxon>Gunneridae</taxon>
        <taxon>Pentapetalae</taxon>
        <taxon>asterids</taxon>
        <taxon>lamiids</taxon>
        <taxon>Solanales</taxon>
        <taxon>Convolvulaceae</taxon>
        <taxon>Cuscuteae</taxon>
        <taxon>Cuscuta</taxon>
        <taxon>Cuscuta subgen. Cuscuta</taxon>
    </lineage>
</organism>
<dbReference type="OrthoDB" id="10279877at2759"/>
<comment type="caution">
    <text evidence="1">The sequence shown here is derived from an EMBL/GenBank/DDBJ whole genome shotgun (WGS) entry which is preliminary data.</text>
</comment>
<sequence length="120" mass="13321">MNPGFTKPAAWTTIRLADPQLTDQVCTNQAANGAQRMNFDISLTVLRSTEAEHVDEDLVEVCNLQPSFKVSPSTGGLQSFRRPLESANAVPELDCPSFVGSARFRLYLWSEHLLLSRQGR</sequence>
<evidence type="ECO:0000313" key="1">
    <source>
        <dbReference type="EMBL" id="CAH9094177.1"/>
    </source>
</evidence>
<dbReference type="AlphaFoldDB" id="A0A9P0ZCJ7"/>
<name>A0A9P0ZCJ7_CUSEU</name>
<proteinExistence type="predicted"/>
<dbReference type="EMBL" id="CAMAPE010000031">
    <property type="protein sequence ID" value="CAH9094177.1"/>
    <property type="molecule type" value="Genomic_DNA"/>
</dbReference>
<gene>
    <name evidence="1" type="ORF">CEURO_LOCUS12618</name>
</gene>
<dbReference type="Proteomes" id="UP001152484">
    <property type="component" value="Unassembled WGS sequence"/>
</dbReference>
<reference evidence="1" key="1">
    <citation type="submission" date="2022-07" db="EMBL/GenBank/DDBJ databases">
        <authorList>
            <person name="Macas J."/>
            <person name="Novak P."/>
            <person name="Neumann P."/>
        </authorList>
    </citation>
    <scope>NUCLEOTIDE SEQUENCE</scope>
</reference>